<protein>
    <recommendedName>
        <fullName evidence="4">Cytochrome c domain-containing protein</fullName>
    </recommendedName>
</protein>
<dbReference type="InterPro" id="IPR011444">
    <property type="entry name" value="DUF1549"/>
</dbReference>
<evidence type="ECO:0000259" key="2">
    <source>
        <dbReference type="Pfam" id="PF07635"/>
    </source>
</evidence>
<dbReference type="InterPro" id="IPR036909">
    <property type="entry name" value="Cyt_c-like_dom_sf"/>
</dbReference>
<proteinExistence type="predicted"/>
<gene>
    <name evidence="3" type="ORF">METZ01_LOCUS170145</name>
</gene>
<dbReference type="Pfam" id="PF07635">
    <property type="entry name" value="PSCyt1"/>
    <property type="match status" value="1"/>
</dbReference>
<accession>A0A382BUW6</accession>
<dbReference type="AlphaFoldDB" id="A0A382BUW6"/>
<dbReference type="PANTHER" id="PTHR35889:SF3">
    <property type="entry name" value="F-BOX DOMAIN-CONTAINING PROTEIN"/>
    <property type="match status" value="1"/>
</dbReference>
<feature type="domain" description="Cytochrome C Planctomycete-type" evidence="2">
    <location>
        <begin position="34"/>
        <end position="94"/>
    </location>
</feature>
<dbReference type="InterPro" id="IPR011429">
    <property type="entry name" value="Cyt_c_Planctomycete-type"/>
</dbReference>
<evidence type="ECO:0000259" key="1">
    <source>
        <dbReference type="Pfam" id="PF07583"/>
    </source>
</evidence>
<sequence length="481" mass="54015">MLAGLLHSIDSPAGADNHTLDFNRDIRPILSDNCYQCHGPDANQRKAGLRLDTEASAFRNEDGVRPFVAGKPSESEAYRRISTNDPDHLMPPPDAGHALDDGEKELIQRWIEQGAKWQDHWAFIPPKRTAPHREQVLGQAQSRNAIDHFILAKLRDERLSPSPQAAKRSLIRRATLDLTGLPPTLAEVTAFVADTSHHAYERLIDRLLASPRYGEHMAQAWLDAARYADTNGFQADRTRNQWHWRDWVVDAMNRNMPFDRFTVEQLAGDLLPEPSLGQLIATGFNRNHMLNGEGGAIAAETQVEYVVDRVETTGTVWLGLTVGCARCHDHKYDPISQNEFYQLYAFFNALPERGGGDMEPTIRVPTPEQSAKLKQLKTTLAGYQSVLNKPLARFEAEREQWEAPLRREIDQTGRLNVWRRLKPDSAESSNGTELKIQGDDSVLATGKLPNNEAYTLTFNTDLGNITGFRLETLTDPSLKNG</sequence>
<reference evidence="3" key="1">
    <citation type="submission" date="2018-05" db="EMBL/GenBank/DDBJ databases">
        <authorList>
            <person name="Lanie J.A."/>
            <person name="Ng W.-L."/>
            <person name="Kazmierczak K.M."/>
            <person name="Andrzejewski T.M."/>
            <person name="Davidsen T.M."/>
            <person name="Wayne K.J."/>
            <person name="Tettelin H."/>
            <person name="Glass J.I."/>
            <person name="Rusch D."/>
            <person name="Podicherti R."/>
            <person name="Tsui H.-C.T."/>
            <person name="Winkler M.E."/>
        </authorList>
    </citation>
    <scope>NUCLEOTIDE SEQUENCE</scope>
</reference>
<dbReference type="Pfam" id="PF07583">
    <property type="entry name" value="PSCyt2"/>
    <property type="match status" value="1"/>
</dbReference>
<dbReference type="SUPFAM" id="SSF46626">
    <property type="entry name" value="Cytochrome c"/>
    <property type="match status" value="1"/>
</dbReference>
<dbReference type="EMBL" id="UINC01031368">
    <property type="protein sequence ID" value="SVB17291.1"/>
    <property type="molecule type" value="Genomic_DNA"/>
</dbReference>
<name>A0A382BUW6_9ZZZZ</name>
<organism evidence="3">
    <name type="scientific">marine metagenome</name>
    <dbReference type="NCBI Taxonomy" id="408172"/>
    <lineage>
        <taxon>unclassified sequences</taxon>
        <taxon>metagenomes</taxon>
        <taxon>ecological metagenomes</taxon>
    </lineage>
</organism>
<dbReference type="PANTHER" id="PTHR35889">
    <property type="entry name" value="CYCLOINULO-OLIGOSACCHARIDE FRUCTANOTRANSFERASE-RELATED"/>
    <property type="match status" value="1"/>
</dbReference>
<feature type="non-terminal residue" evidence="3">
    <location>
        <position position="481"/>
    </location>
</feature>
<evidence type="ECO:0008006" key="4">
    <source>
        <dbReference type="Google" id="ProtNLM"/>
    </source>
</evidence>
<evidence type="ECO:0000313" key="3">
    <source>
        <dbReference type="EMBL" id="SVB17291.1"/>
    </source>
</evidence>
<feature type="domain" description="DUF1549" evidence="1">
    <location>
        <begin position="146"/>
        <end position="350"/>
    </location>
</feature>
<dbReference type="GO" id="GO:0009055">
    <property type="term" value="F:electron transfer activity"/>
    <property type="evidence" value="ECO:0007669"/>
    <property type="project" value="InterPro"/>
</dbReference>
<dbReference type="GO" id="GO:0020037">
    <property type="term" value="F:heme binding"/>
    <property type="evidence" value="ECO:0007669"/>
    <property type="project" value="InterPro"/>
</dbReference>